<dbReference type="EMBL" id="BK032551">
    <property type="protein sequence ID" value="DAF47148.1"/>
    <property type="molecule type" value="Genomic_DNA"/>
</dbReference>
<feature type="domain" description="Phosphoadenosine phosphosulphate reductase" evidence="1">
    <location>
        <begin position="159"/>
        <end position="222"/>
    </location>
</feature>
<dbReference type="GO" id="GO:0071453">
    <property type="term" value="P:cellular response to oxygen levels"/>
    <property type="evidence" value="ECO:0007669"/>
    <property type="project" value="TreeGrafter"/>
</dbReference>
<dbReference type="Gene3D" id="3.40.50.620">
    <property type="entry name" value="HUPs"/>
    <property type="match status" value="1"/>
</dbReference>
<evidence type="ECO:0000313" key="2">
    <source>
        <dbReference type="EMBL" id="DAF47148.1"/>
    </source>
</evidence>
<sequence length="382" mass="45181">MPVKVVESSMNVLQAAKIRIRNVFANGCKIYLSFSSGKDSLCMANLVYEMILSGELDPKQLTVTFIDEEGLYPSMVDAAHRWRRNFLSVGAKFLWFCLPFKQVCVIDHLSASESWITWEPGKEDVWMHTPPDFAIRYSPYLHHPGEMNYQTFCEKAFRDGIQLVGLRTAESLTRFKCIANTKMERITKGGKFYPIYDWVDSDVWLYIKERNLEFPEIYMRLYEAGVHKNALRLCAFFGDTSTQGLRWVAETDNDLWERIQRREPNAYLVLLYWDSEMFRRSTRKRRELEADTEQKDYKALCKDLLFLHPERYTIAKDTLSHIDHWRGLFIKTYGIAEQKHYKTMYEGLLYGDPKMRILRILWTTIYNDHNARIKEEQNHGKH</sequence>
<organism evidence="2">
    <name type="scientific">Caudovirales sp. ctTVN2</name>
    <dbReference type="NCBI Taxonomy" id="2827634"/>
    <lineage>
        <taxon>Viruses</taxon>
        <taxon>Duplodnaviria</taxon>
        <taxon>Heunggongvirae</taxon>
        <taxon>Uroviricota</taxon>
        <taxon>Caudoviricetes</taxon>
    </lineage>
</organism>
<evidence type="ECO:0000259" key="1">
    <source>
        <dbReference type="Pfam" id="PF01507"/>
    </source>
</evidence>
<dbReference type="PANTHER" id="PTHR30083:SF0">
    <property type="entry name" value="3'-PHOSPHOADENOSINE 5'-PHOSPHOSULFATE SULFOTRANSFERASE (PAPS REDUCTASE)_FAD SYNTHETASE"/>
    <property type="match status" value="1"/>
</dbReference>
<accession>A0A8S5S7Z4</accession>
<dbReference type="InterPro" id="IPR002500">
    <property type="entry name" value="PAPS_reduct_dom"/>
</dbReference>
<name>A0A8S5S7Z4_9CAUD</name>
<dbReference type="PANTHER" id="PTHR30083">
    <property type="entry name" value="TRANSCRIPTIONAL REGULATOR-RELATED"/>
    <property type="match status" value="1"/>
</dbReference>
<dbReference type="Pfam" id="PF01507">
    <property type="entry name" value="PAPS_reduct"/>
    <property type="match status" value="1"/>
</dbReference>
<protein>
    <submittedName>
        <fullName evidence="2">Phosphoadenosine-phosphosulfate reductase</fullName>
    </submittedName>
</protein>
<dbReference type="InterPro" id="IPR014729">
    <property type="entry name" value="Rossmann-like_a/b/a_fold"/>
</dbReference>
<dbReference type="GO" id="GO:0003824">
    <property type="term" value="F:catalytic activity"/>
    <property type="evidence" value="ECO:0007669"/>
    <property type="project" value="InterPro"/>
</dbReference>
<reference evidence="2" key="1">
    <citation type="journal article" date="2021" name="Proc. Natl. Acad. Sci. U.S.A.">
        <title>A Catalog of Tens of Thousands of Viruses from Human Metagenomes Reveals Hidden Associations with Chronic Diseases.</title>
        <authorList>
            <person name="Tisza M.J."/>
            <person name="Buck C.B."/>
        </authorList>
    </citation>
    <scope>NUCLEOTIDE SEQUENCE</scope>
    <source>
        <strain evidence="2">CtTVN2</strain>
    </source>
</reference>
<proteinExistence type="predicted"/>
<dbReference type="SUPFAM" id="SSF52402">
    <property type="entry name" value="Adenine nucleotide alpha hydrolases-like"/>
    <property type="match status" value="1"/>
</dbReference>